<dbReference type="PROSITE" id="PS50011">
    <property type="entry name" value="PROTEIN_KINASE_DOM"/>
    <property type="match status" value="1"/>
</dbReference>
<dbReference type="OrthoDB" id="2649at2759"/>
<evidence type="ECO:0000256" key="4">
    <source>
        <dbReference type="ARBA" id="ARBA00022741"/>
    </source>
</evidence>
<gene>
    <name evidence="10" type="ORF">SteCoe_34523</name>
</gene>
<organism evidence="10 11">
    <name type="scientific">Stentor coeruleus</name>
    <dbReference type="NCBI Taxonomy" id="5963"/>
    <lineage>
        <taxon>Eukaryota</taxon>
        <taxon>Sar</taxon>
        <taxon>Alveolata</taxon>
        <taxon>Ciliophora</taxon>
        <taxon>Postciliodesmatophora</taxon>
        <taxon>Heterotrichea</taxon>
        <taxon>Heterotrichida</taxon>
        <taxon>Stentoridae</taxon>
        <taxon>Stentor</taxon>
    </lineage>
</organism>
<dbReference type="AlphaFoldDB" id="A0A1R2AUB6"/>
<name>A0A1R2AUB6_9CILI</name>
<evidence type="ECO:0000256" key="3">
    <source>
        <dbReference type="ARBA" id="ARBA00022679"/>
    </source>
</evidence>
<sequence>MQNGFESISENSDTSFDHYAIYDKDSEPEDDYGKGGFMKISINTVVAGRYEIVQKIGWGHGGIVYLCKDKTSNTYKAMKIVKSHSYYRQEFKDEARILEKISGSLENRYAVELLEHFKIEGKNEDHTCAIYELLGVSLYEILKCYSFKGLPIQLCKFIAKEILKALSYFHNDVGIIVGDLRLKNILLPLTGAQKANLAEKGIIEQKLDCAVFKHTETPYSVLNKALGCNFQVENTVKPKGAKGKKGKKTGSSRDVLKKLNRIGLINEEFLIKFINLSSASEISSRCIRDCPTLHYKSPEAVLSTGYTPTIDIWSFGCILFELITGFCLFEPLKGKYFRKEDDLLAQMTEIFGEIPEEIVRKSPVADKYFNENAKIKNVNMLRFWPIKYLLIERYGIVPEEAEPLAEFLKFVMNYDYEKRPSAVQVLEHPWLKMKSREESRVSKEKMRELENMIKMREFAYWETCLRGDEYVFVSNYK</sequence>
<keyword evidence="11" id="KW-1185">Reference proteome</keyword>
<evidence type="ECO:0000256" key="2">
    <source>
        <dbReference type="ARBA" id="ARBA00022527"/>
    </source>
</evidence>
<reference evidence="10 11" key="1">
    <citation type="submission" date="2016-11" db="EMBL/GenBank/DDBJ databases">
        <title>The macronuclear genome of Stentor coeruleus: a giant cell with tiny introns.</title>
        <authorList>
            <person name="Slabodnick M."/>
            <person name="Ruby J.G."/>
            <person name="Reiff S.B."/>
            <person name="Swart E.C."/>
            <person name="Gosai S."/>
            <person name="Prabakaran S."/>
            <person name="Witkowska E."/>
            <person name="Larue G.E."/>
            <person name="Fisher S."/>
            <person name="Freeman R.M."/>
            <person name="Gunawardena J."/>
            <person name="Chu W."/>
            <person name="Stover N.A."/>
            <person name="Gregory B.D."/>
            <person name="Nowacki M."/>
            <person name="Derisi J."/>
            <person name="Roy S.W."/>
            <person name="Marshall W.F."/>
            <person name="Sood P."/>
        </authorList>
    </citation>
    <scope>NUCLEOTIDE SEQUENCE [LARGE SCALE GENOMIC DNA]</scope>
    <source>
        <strain evidence="10">WM001</strain>
    </source>
</reference>
<proteinExistence type="predicted"/>
<keyword evidence="6" id="KW-0067">ATP-binding</keyword>
<dbReference type="Gene3D" id="1.10.510.10">
    <property type="entry name" value="Transferase(Phosphotransferase) domain 1"/>
    <property type="match status" value="1"/>
</dbReference>
<dbReference type="InterPro" id="IPR051334">
    <property type="entry name" value="SRPK"/>
</dbReference>
<keyword evidence="4" id="KW-0547">Nucleotide-binding</keyword>
<feature type="domain" description="Protein kinase" evidence="9">
    <location>
        <begin position="50"/>
        <end position="431"/>
    </location>
</feature>
<comment type="catalytic activity">
    <reaction evidence="8">
        <text>L-seryl-[protein] + ATP = O-phospho-L-seryl-[protein] + ADP + H(+)</text>
        <dbReference type="Rhea" id="RHEA:17989"/>
        <dbReference type="Rhea" id="RHEA-COMP:9863"/>
        <dbReference type="Rhea" id="RHEA-COMP:11604"/>
        <dbReference type="ChEBI" id="CHEBI:15378"/>
        <dbReference type="ChEBI" id="CHEBI:29999"/>
        <dbReference type="ChEBI" id="CHEBI:30616"/>
        <dbReference type="ChEBI" id="CHEBI:83421"/>
        <dbReference type="ChEBI" id="CHEBI:456216"/>
        <dbReference type="EC" id="2.7.11.1"/>
    </reaction>
</comment>
<dbReference type="InterPro" id="IPR011009">
    <property type="entry name" value="Kinase-like_dom_sf"/>
</dbReference>
<evidence type="ECO:0000256" key="5">
    <source>
        <dbReference type="ARBA" id="ARBA00022777"/>
    </source>
</evidence>
<dbReference type="EC" id="2.7.11.1" evidence="1"/>
<dbReference type="Gene3D" id="3.30.200.20">
    <property type="entry name" value="Phosphorylase Kinase, domain 1"/>
    <property type="match status" value="1"/>
</dbReference>
<evidence type="ECO:0000256" key="7">
    <source>
        <dbReference type="ARBA" id="ARBA00047899"/>
    </source>
</evidence>
<dbReference type="GO" id="GO:0050684">
    <property type="term" value="P:regulation of mRNA processing"/>
    <property type="evidence" value="ECO:0007669"/>
    <property type="project" value="TreeGrafter"/>
</dbReference>
<dbReference type="GO" id="GO:0004674">
    <property type="term" value="F:protein serine/threonine kinase activity"/>
    <property type="evidence" value="ECO:0007669"/>
    <property type="project" value="UniProtKB-KW"/>
</dbReference>
<evidence type="ECO:0000256" key="6">
    <source>
        <dbReference type="ARBA" id="ARBA00022840"/>
    </source>
</evidence>
<evidence type="ECO:0000256" key="1">
    <source>
        <dbReference type="ARBA" id="ARBA00012513"/>
    </source>
</evidence>
<dbReference type="InterPro" id="IPR000719">
    <property type="entry name" value="Prot_kinase_dom"/>
</dbReference>
<dbReference type="EMBL" id="MPUH01001382">
    <property type="protein sequence ID" value="OMJ68119.1"/>
    <property type="molecule type" value="Genomic_DNA"/>
</dbReference>
<dbReference type="SMART" id="SM00220">
    <property type="entry name" value="S_TKc"/>
    <property type="match status" value="1"/>
</dbReference>
<keyword evidence="3" id="KW-0808">Transferase</keyword>
<evidence type="ECO:0000256" key="8">
    <source>
        <dbReference type="ARBA" id="ARBA00048679"/>
    </source>
</evidence>
<evidence type="ECO:0000313" key="10">
    <source>
        <dbReference type="EMBL" id="OMJ68119.1"/>
    </source>
</evidence>
<evidence type="ECO:0000313" key="11">
    <source>
        <dbReference type="Proteomes" id="UP000187209"/>
    </source>
</evidence>
<dbReference type="PANTHER" id="PTHR47634:SF9">
    <property type="entry name" value="PROTEIN KINASE DOMAIN-CONTAINING PROTEIN-RELATED"/>
    <property type="match status" value="1"/>
</dbReference>
<dbReference type="SUPFAM" id="SSF56112">
    <property type="entry name" value="Protein kinase-like (PK-like)"/>
    <property type="match status" value="1"/>
</dbReference>
<comment type="catalytic activity">
    <reaction evidence="7">
        <text>L-threonyl-[protein] + ATP = O-phospho-L-threonyl-[protein] + ADP + H(+)</text>
        <dbReference type="Rhea" id="RHEA:46608"/>
        <dbReference type="Rhea" id="RHEA-COMP:11060"/>
        <dbReference type="Rhea" id="RHEA-COMP:11605"/>
        <dbReference type="ChEBI" id="CHEBI:15378"/>
        <dbReference type="ChEBI" id="CHEBI:30013"/>
        <dbReference type="ChEBI" id="CHEBI:30616"/>
        <dbReference type="ChEBI" id="CHEBI:61977"/>
        <dbReference type="ChEBI" id="CHEBI:456216"/>
        <dbReference type="EC" id="2.7.11.1"/>
    </reaction>
</comment>
<accession>A0A1R2AUB6</accession>
<comment type="caution">
    <text evidence="10">The sequence shown here is derived from an EMBL/GenBank/DDBJ whole genome shotgun (WGS) entry which is preliminary data.</text>
</comment>
<keyword evidence="5" id="KW-0418">Kinase</keyword>
<protein>
    <recommendedName>
        <fullName evidence="1">non-specific serine/threonine protein kinase</fullName>
        <ecNumber evidence="1">2.7.11.1</ecNumber>
    </recommendedName>
</protein>
<keyword evidence="2" id="KW-0723">Serine/threonine-protein kinase</keyword>
<dbReference type="Proteomes" id="UP000187209">
    <property type="component" value="Unassembled WGS sequence"/>
</dbReference>
<evidence type="ECO:0000259" key="9">
    <source>
        <dbReference type="PROSITE" id="PS50011"/>
    </source>
</evidence>
<dbReference type="GO" id="GO:0000245">
    <property type="term" value="P:spliceosomal complex assembly"/>
    <property type="evidence" value="ECO:0007669"/>
    <property type="project" value="TreeGrafter"/>
</dbReference>
<dbReference type="GO" id="GO:0005524">
    <property type="term" value="F:ATP binding"/>
    <property type="evidence" value="ECO:0007669"/>
    <property type="project" value="UniProtKB-KW"/>
</dbReference>
<dbReference type="Pfam" id="PF00069">
    <property type="entry name" value="Pkinase"/>
    <property type="match status" value="2"/>
</dbReference>
<dbReference type="PANTHER" id="PTHR47634">
    <property type="entry name" value="PROTEIN KINASE DOMAIN-CONTAINING PROTEIN-RELATED"/>
    <property type="match status" value="1"/>
</dbReference>